<name>A0ABD2QLY8_9PLAT</name>
<keyword evidence="4 15" id="KW-0820">tRNA-binding</keyword>
<dbReference type="GO" id="GO:0008033">
    <property type="term" value="P:tRNA processing"/>
    <property type="evidence" value="ECO:0007669"/>
    <property type="project" value="UniProtKB-UniRule"/>
</dbReference>
<keyword evidence="14" id="KW-0539">Nucleus</keyword>
<evidence type="ECO:0000256" key="5">
    <source>
        <dbReference type="ARBA" id="ARBA00022603"/>
    </source>
</evidence>
<keyword evidence="9" id="KW-0479">Metal-binding</keyword>
<evidence type="ECO:0000256" key="14">
    <source>
        <dbReference type="ARBA" id="ARBA00023242"/>
    </source>
</evidence>
<dbReference type="InterPro" id="IPR042296">
    <property type="entry name" value="tRNA_met_Trm1_C"/>
</dbReference>
<evidence type="ECO:0000256" key="2">
    <source>
        <dbReference type="ARBA" id="ARBA00022499"/>
    </source>
</evidence>
<dbReference type="PANTHER" id="PTHR10631:SF1">
    <property type="entry name" value="TRMT1-LIKE PROTEIN"/>
    <property type="match status" value="1"/>
</dbReference>
<evidence type="ECO:0000256" key="4">
    <source>
        <dbReference type="ARBA" id="ARBA00022555"/>
    </source>
</evidence>
<sequence length="288" mass="31967">MVLFAFSHLDPFGSVAEFTDAALRNLRNGGILSATCTDMASLMGRNREAFSRNYDGATTARTEFAQELSARVVLGHLARVAARHCKSITPLCVLLSPEGNCLYLTIRVNRGASKANKSLEMSSTFLRHCLICQERVFVKLQSWPNELRGKGEIDYGLTCECAKTQPGQTFAHAGPLWSDSIFDSDFLAIFQTKIEILDPDNKALLTTILRALQESQLVDCPFFFTTMQLRPRDGMIPSLEAIVKELRAQGFHAARTNLHKKGIRTSATLAQFLQAVESAKEIIFCDNK</sequence>
<evidence type="ECO:0000256" key="11">
    <source>
        <dbReference type="ARBA" id="ARBA00022833"/>
    </source>
</evidence>
<evidence type="ECO:0000256" key="6">
    <source>
        <dbReference type="ARBA" id="ARBA00022679"/>
    </source>
</evidence>
<accession>A0ABD2QLY8</accession>
<dbReference type="GO" id="GO:0032259">
    <property type="term" value="P:methylation"/>
    <property type="evidence" value="ECO:0007669"/>
    <property type="project" value="UniProtKB-UniRule"/>
</dbReference>
<keyword evidence="17" id="KW-1185">Reference proteome</keyword>
<proteinExistence type="inferred from homology"/>
<evidence type="ECO:0000256" key="12">
    <source>
        <dbReference type="ARBA" id="ARBA00022843"/>
    </source>
</evidence>
<keyword evidence="11" id="KW-0862">Zinc</keyword>
<dbReference type="Proteomes" id="UP001626550">
    <property type="component" value="Unassembled WGS sequence"/>
</dbReference>
<evidence type="ECO:0000256" key="7">
    <source>
        <dbReference type="ARBA" id="ARBA00022691"/>
    </source>
</evidence>
<keyword evidence="7 15" id="KW-0949">S-adenosyl-L-methionine</keyword>
<evidence type="ECO:0000256" key="13">
    <source>
        <dbReference type="ARBA" id="ARBA00022884"/>
    </source>
</evidence>
<keyword evidence="10" id="KW-0863">Zinc-finger</keyword>
<protein>
    <submittedName>
        <fullName evidence="16">TRMT1-like protein</fullName>
    </submittedName>
</protein>
<comment type="subcellular location">
    <subcellularLocation>
        <location evidence="1">Nucleus</location>
        <location evidence="1">Nucleolus</location>
    </subcellularLocation>
</comment>
<evidence type="ECO:0000313" key="16">
    <source>
        <dbReference type="EMBL" id="KAL3320450.1"/>
    </source>
</evidence>
<reference evidence="16 17" key="1">
    <citation type="submission" date="2024-11" db="EMBL/GenBank/DDBJ databases">
        <title>Adaptive evolution of stress response genes in parasites aligns with host niche diversity.</title>
        <authorList>
            <person name="Hahn C."/>
            <person name="Resl P."/>
        </authorList>
    </citation>
    <scope>NUCLEOTIDE SEQUENCE [LARGE SCALE GENOMIC DNA]</scope>
    <source>
        <strain evidence="16">EGGRZ-B1_66</strain>
        <tissue evidence="16">Body</tissue>
    </source>
</reference>
<comment type="similarity">
    <text evidence="15">Belongs to the class I-like SAM-binding methyltransferase superfamily. Trm1 family.</text>
</comment>
<keyword evidence="13 15" id="KW-0694">RNA-binding</keyword>
<dbReference type="GO" id="GO:0008270">
    <property type="term" value="F:zinc ion binding"/>
    <property type="evidence" value="ECO:0007669"/>
    <property type="project" value="UniProtKB-KW"/>
</dbReference>
<dbReference type="GO" id="GO:0005730">
    <property type="term" value="C:nucleolus"/>
    <property type="evidence" value="ECO:0007669"/>
    <property type="project" value="UniProtKB-SubCell"/>
</dbReference>
<dbReference type="AlphaFoldDB" id="A0ABD2QLY8"/>
<dbReference type="Pfam" id="PF02005">
    <property type="entry name" value="TRM"/>
    <property type="match status" value="1"/>
</dbReference>
<evidence type="ECO:0000256" key="8">
    <source>
        <dbReference type="ARBA" id="ARBA00022694"/>
    </source>
</evidence>
<evidence type="ECO:0000256" key="10">
    <source>
        <dbReference type="ARBA" id="ARBA00022771"/>
    </source>
</evidence>
<evidence type="ECO:0000256" key="1">
    <source>
        <dbReference type="ARBA" id="ARBA00004604"/>
    </source>
</evidence>
<evidence type="ECO:0000256" key="3">
    <source>
        <dbReference type="ARBA" id="ARBA00022553"/>
    </source>
</evidence>
<gene>
    <name evidence="16" type="primary">TRMT1L_1</name>
    <name evidence="16" type="ORF">Ciccas_000863</name>
</gene>
<dbReference type="SUPFAM" id="SSF53335">
    <property type="entry name" value="S-adenosyl-L-methionine-dependent methyltransferases"/>
    <property type="match status" value="1"/>
</dbReference>
<keyword evidence="5 15" id="KW-0489">Methyltransferase</keyword>
<dbReference type="GO" id="GO:0000049">
    <property type="term" value="F:tRNA binding"/>
    <property type="evidence" value="ECO:0007669"/>
    <property type="project" value="UniProtKB-UniRule"/>
</dbReference>
<dbReference type="Gene3D" id="3.40.50.150">
    <property type="entry name" value="Vaccinia Virus protein VP39"/>
    <property type="match status" value="1"/>
</dbReference>
<evidence type="ECO:0000313" key="17">
    <source>
        <dbReference type="Proteomes" id="UP001626550"/>
    </source>
</evidence>
<dbReference type="InterPro" id="IPR002905">
    <property type="entry name" value="Trm1"/>
</dbReference>
<dbReference type="Gene3D" id="3.30.56.70">
    <property type="entry name" value="N2,N2-dimethylguanosine tRNA methyltransferase, C-terminal domain"/>
    <property type="match status" value="1"/>
</dbReference>
<dbReference type="PANTHER" id="PTHR10631">
    <property type="entry name" value="N 2 ,N 2 -DIMETHYLGUANOSINE TRNA METHYLTRANSFERASE"/>
    <property type="match status" value="1"/>
</dbReference>
<organism evidence="16 17">
    <name type="scientific">Cichlidogyrus casuarinus</name>
    <dbReference type="NCBI Taxonomy" id="1844966"/>
    <lineage>
        <taxon>Eukaryota</taxon>
        <taxon>Metazoa</taxon>
        <taxon>Spiralia</taxon>
        <taxon>Lophotrochozoa</taxon>
        <taxon>Platyhelminthes</taxon>
        <taxon>Monogenea</taxon>
        <taxon>Monopisthocotylea</taxon>
        <taxon>Dactylogyridea</taxon>
        <taxon>Ancyrocephalidae</taxon>
        <taxon>Cichlidogyrus</taxon>
    </lineage>
</organism>
<keyword evidence="2" id="KW-1017">Isopeptide bond</keyword>
<keyword evidence="6 15" id="KW-0808">Transferase</keyword>
<keyword evidence="12" id="KW-0832">Ubl conjugation</keyword>
<dbReference type="PROSITE" id="PS51626">
    <property type="entry name" value="SAM_MT_TRM1"/>
    <property type="match status" value="1"/>
</dbReference>
<dbReference type="EMBL" id="JBJKFK010000051">
    <property type="protein sequence ID" value="KAL3320450.1"/>
    <property type="molecule type" value="Genomic_DNA"/>
</dbReference>
<keyword evidence="8 15" id="KW-0819">tRNA processing</keyword>
<dbReference type="GO" id="GO:0008168">
    <property type="term" value="F:methyltransferase activity"/>
    <property type="evidence" value="ECO:0007669"/>
    <property type="project" value="UniProtKB-KW"/>
</dbReference>
<keyword evidence="3" id="KW-0597">Phosphoprotein</keyword>
<comment type="caution">
    <text evidence="16">The sequence shown here is derived from an EMBL/GenBank/DDBJ whole genome shotgun (WGS) entry which is preliminary data.</text>
</comment>
<dbReference type="InterPro" id="IPR029063">
    <property type="entry name" value="SAM-dependent_MTases_sf"/>
</dbReference>
<evidence type="ECO:0000256" key="9">
    <source>
        <dbReference type="ARBA" id="ARBA00022723"/>
    </source>
</evidence>
<evidence type="ECO:0000256" key="15">
    <source>
        <dbReference type="PROSITE-ProRule" id="PRU00958"/>
    </source>
</evidence>